<feature type="region of interest" description="Disordered" evidence="1">
    <location>
        <begin position="166"/>
        <end position="194"/>
    </location>
</feature>
<keyword evidence="2" id="KW-0732">Signal</keyword>
<name>A0A0L0BXI2_LUCCU</name>
<organism evidence="3 4">
    <name type="scientific">Lucilia cuprina</name>
    <name type="common">Green bottle fly</name>
    <name type="synonym">Australian sheep blowfly</name>
    <dbReference type="NCBI Taxonomy" id="7375"/>
    <lineage>
        <taxon>Eukaryota</taxon>
        <taxon>Metazoa</taxon>
        <taxon>Ecdysozoa</taxon>
        <taxon>Arthropoda</taxon>
        <taxon>Hexapoda</taxon>
        <taxon>Insecta</taxon>
        <taxon>Pterygota</taxon>
        <taxon>Neoptera</taxon>
        <taxon>Endopterygota</taxon>
        <taxon>Diptera</taxon>
        <taxon>Brachycera</taxon>
        <taxon>Muscomorpha</taxon>
        <taxon>Oestroidea</taxon>
        <taxon>Calliphoridae</taxon>
        <taxon>Luciliinae</taxon>
        <taxon>Lucilia</taxon>
    </lineage>
</organism>
<feature type="signal peptide" evidence="2">
    <location>
        <begin position="1"/>
        <end position="21"/>
    </location>
</feature>
<evidence type="ECO:0000256" key="1">
    <source>
        <dbReference type="SAM" id="MobiDB-lite"/>
    </source>
</evidence>
<sequence length="262" mass="30405">MHRSTILLFLMATLMIDMSKGLYIKSTTENQSSKTQNNKDEWSVFKQKLGLTNQKVELLKSQKDQQGTMELLNKFIEENPKYNENKDTGEENTNQEASNNFLQIYHNLLKQLKLSRSTLKTSLNFELADKSQKNLKRSRRKIAVKMVSDMPTEKIDDLLKMFNEKHGINNQDNGDDDDADGDAPEGNGDYSDFPMILPSAMDPDYMYENLYEDEEDLAVPAKSHHNSQYGSLQDLILQASRNQWQREVEETKLRNRNNEHFI</sequence>
<proteinExistence type="predicted"/>
<evidence type="ECO:0000256" key="2">
    <source>
        <dbReference type="SAM" id="SignalP"/>
    </source>
</evidence>
<dbReference type="EMBL" id="JRES01001281">
    <property type="protein sequence ID" value="KNC23959.1"/>
    <property type="molecule type" value="Genomic_DNA"/>
</dbReference>
<feature type="chain" id="PRO_5005535289" evidence="2">
    <location>
        <begin position="22"/>
        <end position="262"/>
    </location>
</feature>
<dbReference type="AlphaFoldDB" id="A0A0L0BXI2"/>
<protein>
    <submittedName>
        <fullName evidence="3">Uncharacterized protein</fullName>
    </submittedName>
</protein>
<accession>A0A0L0BXI2</accession>
<dbReference type="OMA" id="DMPSWKI"/>
<dbReference type="Proteomes" id="UP000037069">
    <property type="component" value="Unassembled WGS sequence"/>
</dbReference>
<keyword evidence="4" id="KW-1185">Reference proteome</keyword>
<comment type="caution">
    <text evidence="3">The sequence shown here is derived from an EMBL/GenBank/DDBJ whole genome shotgun (WGS) entry which is preliminary data.</text>
</comment>
<gene>
    <name evidence="3" type="ORF">FF38_09069</name>
</gene>
<reference evidence="3 4" key="1">
    <citation type="journal article" date="2015" name="Nat. Commun.">
        <title>Lucilia cuprina genome unlocks parasitic fly biology to underpin future interventions.</title>
        <authorList>
            <person name="Anstead C.A."/>
            <person name="Korhonen P.K."/>
            <person name="Young N.D."/>
            <person name="Hall R.S."/>
            <person name="Jex A.R."/>
            <person name="Murali S.C."/>
            <person name="Hughes D.S."/>
            <person name="Lee S.F."/>
            <person name="Perry T."/>
            <person name="Stroehlein A.J."/>
            <person name="Ansell B.R."/>
            <person name="Breugelmans B."/>
            <person name="Hofmann A."/>
            <person name="Qu J."/>
            <person name="Dugan S."/>
            <person name="Lee S.L."/>
            <person name="Chao H."/>
            <person name="Dinh H."/>
            <person name="Han Y."/>
            <person name="Doddapaneni H.V."/>
            <person name="Worley K.C."/>
            <person name="Muzny D.M."/>
            <person name="Ioannidis P."/>
            <person name="Waterhouse R.M."/>
            <person name="Zdobnov E.M."/>
            <person name="James P.J."/>
            <person name="Bagnall N.H."/>
            <person name="Kotze A.C."/>
            <person name="Gibbs R.A."/>
            <person name="Richards S."/>
            <person name="Batterham P."/>
            <person name="Gasser R.B."/>
        </authorList>
    </citation>
    <scope>NUCLEOTIDE SEQUENCE [LARGE SCALE GENOMIC DNA]</scope>
    <source>
        <strain evidence="3 4">LS</strain>
        <tissue evidence="3">Full body</tissue>
    </source>
</reference>
<evidence type="ECO:0000313" key="4">
    <source>
        <dbReference type="Proteomes" id="UP000037069"/>
    </source>
</evidence>
<dbReference type="OrthoDB" id="7963628at2759"/>
<feature type="compositionally biased region" description="Acidic residues" evidence="1">
    <location>
        <begin position="173"/>
        <end position="183"/>
    </location>
</feature>
<evidence type="ECO:0000313" key="3">
    <source>
        <dbReference type="EMBL" id="KNC23959.1"/>
    </source>
</evidence>